<keyword evidence="2" id="KW-0067">ATP-binding</keyword>
<dbReference type="Pfam" id="PF00069">
    <property type="entry name" value="Pkinase"/>
    <property type="match status" value="1"/>
</dbReference>
<keyword evidence="6" id="KW-1185">Reference proteome</keyword>
<dbReference type="GO" id="GO:0035556">
    <property type="term" value="P:intracellular signal transduction"/>
    <property type="evidence" value="ECO:0007669"/>
    <property type="project" value="TreeGrafter"/>
</dbReference>
<organism evidence="5 6">
    <name type="scientific">Actinospica durhamensis</name>
    <dbReference type="NCBI Taxonomy" id="1508375"/>
    <lineage>
        <taxon>Bacteria</taxon>
        <taxon>Bacillati</taxon>
        <taxon>Actinomycetota</taxon>
        <taxon>Actinomycetes</taxon>
        <taxon>Catenulisporales</taxon>
        <taxon>Actinospicaceae</taxon>
        <taxon>Actinospica</taxon>
    </lineage>
</organism>
<dbReference type="InterPro" id="IPR000719">
    <property type="entry name" value="Prot_kinase_dom"/>
</dbReference>
<keyword evidence="1" id="KW-0547">Nucleotide-binding</keyword>
<dbReference type="PANTHER" id="PTHR24346">
    <property type="entry name" value="MAP/MICROTUBULE AFFINITY-REGULATING KINASE"/>
    <property type="match status" value="1"/>
</dbReference>
<reference evidence="5" key="1">
    <citation type="submission" date="2021-04" db="EMBL/GenBank/DDBJ databases">
        <title>Genome based classification of Actinospica acidithermotolerans sp. nov., an actinobacterium isolated from an Indonesian hot spring.</title>
        <authorList>
            <person name="Kusuma A.B."/>
            <person name="Putra K.E."/>
            <person name="Nafisah S."/>
            <person name="Loh J."/>
            <person name="Nouioui I."/>
            <person name="Goodfellow M."/>
        </authorList>
    </citation>
    <scope>NUCLEOTIDE SEQUENCE</scope>
    <source>
        <strain evidence="5">CSCA 57</strain>
    </source>
</reference>
<dbReference type="GO" id="GO:0005975">
    <property type="term" value="P:carbohydrate metabolic process"/>
    <property type="evidence" value="ECO:0007669"/>
    <property type="project" value="UniProtKB-ARBA"/>
</dbReference>
<dbReference type="Proteomes" id="UP000675781">
    <property type="component" value="Unassembled WGS sequence"/>
</dbReference>
<dbReference type="PANTHER" id="PTHR24346:SF30">
    <property type="entry name" value="MATERNAL EMBRYONIC LEUCINE ZIPPER KINASE"/>
    <property type="match status" value="1"/>
</dbReference>
<feature type="domain" description="Protein kinase" evidence="4">
    <location>
        <begin position="1"/>
        <end position="290"/>
    </location>
</feature>
<evidence type="ECO:0000256" key="1">
    <source>
        <dbReference type="ARBA" id="ARBA00022741"/>
    </source>
</evidence>
<dbReference type="SUPFAM" id="SSF56112">
    <property type="entry name" value="Protein kinase-like (PK-like)"/>
    <property type="match status" value="1"/>
</dbReference>
<protein>
    <submittedName>
        <fullName evidence="5">Phosphotransferase</fullName>
    </submittedName>
</protein>
<dbReference type="SMART" id="SM00220">
    <property type="entry name" value="S_TKc"/>
    <property type="match status" value="1"/>
</dbReference>
<dbReference type="AlphaFoldDB" id="A0A941INI3"/>
<dbReference type="GO" id="GO:0004674">
    <property type="term" value="F:protein serine/threonine kinase activity"/>
    <property type="evidence" value="ECO:0007669"/>
    <property type="project" value="TreeGrafter"/>
</dbReference>
<evidence type="ECO:0000256" key="2">
    <source>
        <dbReference type="ARBA" id="ARBA00022840"/>
    </source>
</evidence>
<name>A0A941INI3_9ACTN</name>
<dbReference type="InterPro" id="IPR011009">
    <property type="entry name" value="Kinase-like_dom_sf"/>
</dbReference>
<evidence type="ECO:0000256" key="3">
    <source>
        <dbReference type="SAM" id="MobiDB-lite"/>
    </source>
</evidence>
<accession>A0A941INI3</accession>
<dbReference type="GO" id="GO:0005524">
    <property type="term" value="F:ATP binding"/>
    <property type="evidence" value="ECO:0007669"/>
    <property type="project" value="UniProtKB-KW"/>
</dbReference>
<gene>
    <name evidence="5" type="ORF">KDL01_19350</name>
</gene>
<evidence type="ECO:0000313" key="5">
    <source>
        <dbReference type="EMBL" id="MBR7835440.1"/>
    </source>
</evidence>
<feature type="region of interest" description="Disordered" evidence="3">
    <location>
        <begin position="316"/>
        <end position="363"/>
    </location>
</feature>
<dbReference type="GO" id="GO:0005737">
    <property type="term" value="C:cytoplasm"/>
    <property type="evidence" value="ECO:0007669"/>
    <property type="project" value="TreeGrafter"/>
</dbReference>
<dbReference type="InterPro" id="IPR013783">
    <property type="entry name" value="Ig-like_fold"/>
</dbReference>
<proteinExistence type="predicted"/>
<dbReference type="PROSITE" id="PS00109">
    <property type="entry name" value="PROTEIN_KINASE_TYR"/>
    <property type="match status" value="1"/>
</dbReference>
<evidence type="ECO:0000313" key="6">
    <source>
        <dbReference type="Proteomes" id="UP000675781"/>
    </source>
</evidence>
<evidence type="ECO:0000259" key="4">
    <source>
        <dbReference type="PROSITE" id="PS50011"/>
    </source>
</evidence>
<comment type="caution">
    <text evidence="5">The sequence shown here is derived from an EMBL/GenBank/DDBJ whole genome shotgun (WGS) entry which is preliminary data.</text>
</comment>
<dbReference type="RefSeq" id="WP_212529933.1">
    <property type="nucleotide sequence ID" value="NZ_JAGSOG010000095.1"/>
</dbReference>
<dbReference type="Gene3D" id="1.10.510.10">
    <property type="entry name" value="Transferase(Phosphotransferase) domain 1"/>
    <property type="match status" value="1"/>
</dbReference>
<dbReference type="InterPro" id="IPR008266">
    <property type="entry name" value="Tyr_kinase_AS"/>
</dbReference>
<feature type="compositionally biased region" description="Basic and acidic residues" evidence="3">
    <location>
        <begin position="342"/>
        <end position="357"/>
    </location>
</feature>
<sequence>MHKLGELDPSSVMGTGRKRHDIAAVVRVRARNVVYIGSSAAPQSIVLAIKLARAGDAKGALVRVGREARALRLAQGPYVERLYDAQEQLAEPGPWLATGYVAAPSLTDLFHPRRPSENEPAYWADQQAVSRLAFGLATALLRIHAKGLVHGDVCPDNVLLGRDGPVLIDFEAADPQAPFDLTSTEYLDPRDEAARLHTPTGDVYALGQVLYAAVLGRDPTSVAADVHGLDTVQLNPRLLDAIRTCLETSETTPSPAKQAAKAKKTLQKLIAATERQAPGKGEAWWPGPVIQRIAALERERDATILAMQQRIARERAEAAKGTLPYGTPTPSVSGRRGGNGPGEHHSDGGRSNRERRGGGKTGRTVTGLVVVGVIACVAVALFDSDKTPPTPASSAPPYRFAAVGGVALSQTVSGESVPIAPGTALKACTAVSVTVRLKNTGSDTWANSGQDAVTVGAQDAVAQCTGVESPGVLKLSEARVSPGSTGTFAGTAVVPESGDLDLHETFKVGGTAPDEVPTAAGGVTAAPEPVTTAVATLHVAALPMVAVAEAGNGTSDYWLVTRFGDVVSGDDSKSLAPASGAVPTDITGIACPDAGGCWVVTGSGTVVPYGDAPAEAPESGYHAPTAGVVGIAAVPGGFLLAVSHGLAQLPEVVPFGTAAFENISVQLPLNQPIVAIAAASDGSGYWLLGADGGVFNSSGVSDHDFVGASVSSAVNDPRNTDDAQDFVGIAASPDDQGYTIVDAQGLVLTYGDATPVPPVTDSLPADASVVGMAPGSRTPAFADADALVR</sequence>
<dbReference type="PROSITE" id="PS50011">
    <property type="entry name" value="PROTEIN_KINASE_DOM"/>
    <property type="match status" value="1"/>
</dbReference>
<dbReference type="Gene3D" id="2.60.40.10">
    <property type="entry name" value="Immunoglobulins"/>
    <property type="match status" value="1"/>
</dbReference>
<dbReference type="EMBL" id="JAGSOG010000095">
    <property type="protein sequence ID" value="MBR7835440.1"/>
    <property type="molecule type" value="Genomic_DNA"/>
</dbReference>